<sequence length="85" mass="10283">MTGLALQTTSHHRQYRSRTELEIDRKDLGEQLQREEFRRRTIEEQLKREMEASIRLGVEVLELKREVRSLESQLLWAQRKLGHRV</sequence>
<keyword evidence="1" id="KW-0175">Coiled coil</keyword>
<protein>
    <submittedName>
        <fullName evidence="2">Uncharacterized protein</fullName>
    </submittedName>
</protein>
<organism evidence="2">
    <name type="scientific">marine sediment metagenome</name>
    <dbReference type="NCBI Taxonomy" id="412755"/>
    <lineage>
        <taxon>unclassified sequences</taxon>
        <taxon>metagenomes</taxon>
        <taxon>ecological metagenomes</taxon>
    </lineage>
</organism>
<comment type="caution">
    <text evidence="2">The sequence shown here is derived from an EMBL/GenBank/DDBJ whole genome shotgun (WGS) entry which is preliminary data.</text>
</comment>
<evidence type="ECO:0000313" key="2">
    <source>
        <dbReference type="EMBL" id="KKK99189.1"/>
    </source>
</evidence>
<accession>A0A0F9C9Z4</accession>
<evidence type="ECO:0000256" key="1">
    <source>
        <dbReference type="SAM" id="Coils"/>
    </source>
</evidence>
<gene>
    <name evidence="2" type="ORF">LCGC14_2635240</name>
</gene>
<name>A0A0F9C9Z4_9ZZZZ</name>
<feature type="coiled-coil region" evidence="1">
    <location>
        <begin position="25"/>
        <end position="80"/>
    </location>
</feature>
<reference evidence="2" key="1">
    <citation type="journal article" date="2015" name="Nature">
        <title>Complex archaea that bridge the gap between prokaryotes and eukaryotes.</title>
        <authorList>
            <person name="Spang A."/>
            <person name="Saw J.H."/>
            <person name="Jorgensen S.L."/>
            <person name="Zaremba-Niedzwiedzka K."/>
            <person name="Martijn J."/>
            <person name="Lind A.E."/>
            <person name="van Eijk R."/>
            <person name="Schleper C."/>
            <person name="Guy L."/>
            <person name="Ettema T.J."/>
        </authorList>
    </citation>
    <scope>NUCLEOTIDE SEQUENCE</scope>
</reference>
<dbReference type="AlphaFoldDB" id="A0A0F9C9Z4"/>
<proteinExistence type="predicted"/>
<dbReference type="EMBL" id="LAZR01045305">
    <property type="protein sequence ID" value="KKK99189.1"/>
    <property type="molecule type" value="Genomic_DNA"/>
</dbReference>